<dbReference type="InterPro" id="IPR052017">
    <property type="entry name" value="TSUP"/>
</dbReference>
<dbReference type="GO" id="GO:0005886">
    <property type="term" value="C:plasma membrane"/>
    <property type="evidence" value="ECO:0007669"/>
    <property type="project" value="UniProtKB-SubCell"/>
</dbReference>
<evidence type="ECO:0000256" key="6">
    <source>
        <dbReference type="ARBA" id="ARBA00022989"/>
    </source>
</evidence>
<keyword evidence="10" id="KW-1185">Reference proteome</keyword>
<keyword evidence="3" id="KW-0813">Transport</keyword>
<dbReference type="Proteomes" id="UP000188219">
    <property type="component" value="Chromosome"/>
</dbReference>
<feature type="transmembrane region" description="Helical" evidence="8">
    <location>
        <begin position="117"/>
        <end position="143"/>
    </location>
</feature>
<keyword evidence="4 8" id="KW-1003">Cell membrane</keyword>
<feature type="transmembrane region" description="Helical" evidence="8">
    <location>
        <begin position="155"/>
        <end position="174"/>
    </location>
</feature>
<dbReference type="EMBL" id="CP019650">
    <property type="protein sequence ID" value="AQQ69499.1"/>
    <property type="molecule type" value="Genomic_DNA"/>
</dbReference>
<evidence type="ECO:0000313" key="9">
    <source>
        <dbReference type="EMBL" id="AQQ69499.1"/>
    </source>
</evidence>
<comment type="similarity">
    <text evidence="2 8">Belongs to the 4-toluene sulfonate uptake permease (TSUP) (TC 2.A.102) family.</text>
</comment>
<evidence type="ECO:0000256" key="7">
    <source>
        <dbReference type="ARBA" id="ARBA00023136"/>
    </source>
</evidence>
<dbReference type="Pfam" id="PF01925">
    <property type="entry name" value="TauE"/>
    <property type="match status" value="1"/>
</dbReference>
<evidence type="ECO:0000256" key="2">
    <source>
        <dbReference type="ARBA" id="ARBA00009142"/>
    </source>
</evidence>
<dbReference type="OrthoDB" id="7843147at2"/>
<reference evidence="9" key="1">
    <citation type="submission" date="2017-02" db="EMBL/GenBank/DDBJ databases">
        <title>Genome of Microbulbifer agarilyticus GP101.</title>
        <authorList>
            <person name="Jung J."/>
            <person name="Bae S.S."/>
            <person name="Baek K."/>
        </authorList>
    </citation>
    <scope>NUCLEOTIDE SEQUENCE [LARGE SCALE GENOMIC DNA]</scope>
    <source>
        <strain evidence="9">GP101</strain>
    </source>
</reference>
<comment type="subcellular location">
    <subcellularLocation>
        <location evidence="1 8">Cell membrane</location>
        <topology evidence="1 8">Multi-pass membrane protein</topology>
    </subcellularLocation>
</comment>
<feature type="transmembrane region" description="Helical" evidence="8">
    <location>
        <begin position="213"/>
        <end position="233"/>
    </location>
</feature>
<dbReference type="STRING" id="260552.Mag101_10215"/>
<organism evidence="9 10">
    <name type="scientific">Microbulbifer agarilyticus</name>
    <dbReference type="NCBI Taxonomy" id="260552"/>
    <lineage>
        <taxon>Bacteria</taxon>
        <taxon>Pseudomonadati</taxon>
        <taxon>Pseudomonadota</taxon>
        <taxon>Gammaproteobacteria</taxon>
        <taxon>Cellvibrionales</taxon>
        <taxon>Microbulbiferaceae</taxon>
        <taxon>Microbulbifer</taxon>
    </lineage>
</organism>
<dbReference type="PANTHER" id="PTHR30269">
    <property type="entry name" value="TRANSMEMBRANE PROTEIN YFCA"/>
    <property type="match status" value="1"/>
</dbReference>
<feature type="transmembrane region" description="Helical" evidence="8">
    <location>
        <begin position="181"/>
        <end position="201"/>
    </location>
</feature>
<feature type="transmembrane region" description="Helical" evidence="8">
    <location>
        <begin position="12"/>
        <end position="37"/>
    </location>
</feature>
<proteinExistence type="inferred from homology"/>
<evidence type="ECO:0000256" key="5">
    <source>
        <dbReference type="ARBA" id="ARBA00022692"/>
    </source>
</evidence>
<dbReference type="PANTHER" id="PTHR30269:SF37">
    <property type="entry name" value="MEMBRANE TRANSPORTER PROTEIN"/>
    <property type="match status" value="1"/>
</dbReference>
<protein>
    <recommendedName>
        <fullName evidence="8">Probable membrane transporter protein</fullName>
    </recommendedName>
</protein>
<accession>A0A1Q2MA12</accession>
<gene>
    <name evidence="9" type="ORF">Mag101_10215</name>
</gene>
<evidence type="ECO:0000256" key="1">
    <source>
        <dbReference type="ARBA" id="ARBA00004651"/>
    </source>
</evidence>
<dbReference type="eggNOG" id="COG0730">
    <property type="taxonomic scope" value="Bacteria"/>
</dbReference>
<keyword evidence="5 8" id="KW-0812">Transmembrane</keyword>
<dbReference type="KEGG" id="maga:Mag101_10215"/>
<evidence type="ECO:0000313" key="10">
    <source>
        <dbReference type="Proteomes" id="UP000188219"/>
    </source>
</evidence>
<name>A0A1Q2MA12_9GAMM</name>
<keyword evidence="6 8" id="KW-1133">Transmembrane helix</keyword>
<dbReference type="AlphaFoldDB" id="A0A1Q2MA12"/>
<evidence type="ECO:0000256" key="4">
    <source>
        <dbReference type="ARBA" id="ARBA00022475"/>
    </source>
</evidence>
<keyword evidence="7 8" id="KW-0472">Membrane</keyword>
<evidence type="ECO:0000256" key="3">
    <source>
        <dbReference type="ARBA" id="ARBA00022448"/>
    </source>
</evidence>
<sequence>MAFTLEAITGFGSIVVALSLGLLFLPIDMILPILVALNIPMTSTLAFKNRQNIDLPLLFKTILPGMLLGTLTGYFAKPYLDEEFLKQALGVLIVWFSGRELYRLYHQFDDRAKPAWLTRLITYFAGITHGLFASGGPLLVYAVAGTKIDKARFRATMVTVWFSMNCLLFTAFLLDGRMQPLLINVLWYLPLLVVAVKLGNYLHDRLNENHFRIGVYTLLFVTGVILVASRYLAQ</sequence>
<evidence type="ECO:0000256" key="8">
    <source>
        <dbReference type="RuleBase" id="RU363041"/>
    </source>
</evidence>
<dbReference type="InterPro" id="IPR002781">
    <property type="entry name" value="TM_pro_TauE-like"/>
</dbReference>